<comment type="caution">
    <text evidence="1">The sequence shown here is derived from an EMBL/GenBank/DDBJ whole genome shotgun (WGS) entry which is preliminary data.</text>
</comment>
<dbReference type="RefSeq" id="WP_170274855.1">
    <property type="nucleotide sequence ID" value="NZ_BAAAKH010000013.1"/>
</dbReference>
<dbReference type="EMBL" id="JABEMC010000009">
    <property type="protein sequence ID" value="NNG80074.1"/>
    <property type="molecule type" value="Genomic_DNA"/>
</dbReference>
<dbReference type="AlphaFoldDB" id="A0A849AZN8"/>
<protein>
    <submittedName>
        <fullName evidence="1">Uncharacterized protein</fullName>
    </submittedName>
</protein>
<gene>
    <name evidence="1" type="ORF">HLA91_11945</name>
</gene>
<evidence type="ECO:0000313" key="2">
    <source>
        <dbReference type="Proteomes" id="UP000549517"/>
    </source>
</evidence>
<reference evidence="1 2" key="1">
    <citation type="submission" date="2020-05" db="EMBL/GenBank/DDBJ databases">
        <title>MicrobeNet Type strains.</title>
        <authorList>
            <person name="Nicholson A.C."/>
        </authorList>
    </citation>
    <scope>NUCLEOTIDE SEQUENCE [LARGE SCALE GENOMIC DNA]</scope>
    <source>
        <strain evidence="1 2">CCUG 46604</strain>
    </source>
</reference>
<organism evidence="1 2">
    <name type="scientific">Brevibacterium luteolum</name>
    <dbReference type="NCBI Taxonomy" id="199591"/>
    <lineage>
        <taxon>Bacteria</taxon>
        <taxon>Bacillati</taxon>
        <taxon>Actinomycetota</taxon>
        <taxon>Actinomycetes</taxon>
        <taxon>Micrococcales</taxon>
        <taxon>Brevibacteriaceae</taxon>
        <taxon>Brevibacterium</taxon>
    </lineage>
</organism>
<sequence>MRGWVTCDSQTELWDEDLVDDRPVGAVSLGFMLTLQEGLLAALGY</sequence>
<dbReference type="Proteomes" id="UP000549517">
    <property type="component" value="Unassembled WGS sequence"/>
</dbReference>
<proteinExistence type="predicted"/>
<evidence type="ECO:0000313" key="1">
    <source>
        <dbReference type="EMBL" id="NNG80074.1"/>
    </source>
</evidence>
<accession>A0A849AZN8</accession>
<name>A0A849AZN8_9MICO</name>